<evidence type="ECO:0000256" key="1">
    <source>
        <dbReference type="SAM" id="MobiDB-lite"/>
    </source>
</evidence>
<evidence type="ECO:0000313" key="3">
    <source>
        <dbReference type="EMBL" id="CAD9278359.1"/>
    </source>
</evidence>
<dbReference type="Pfam" id="PF13430">
    <property type="entry name" value="DUF4112"/>
    <property type="match status" value="1"/>
</dbReference>
<name>A0A7S1UU24_9STRA</name>
<dbReference type="AlphaFoldDB" id="A0A7S1UU24"/>
<feature type="compositionally biased region" description="Acidic residues" evidence="1">
    <location>
        <begin position="131"/>
        <end position="144"/>
    </location>
</feature>
<keyword evidence="2" id="KW-1133">Transmembrane helix</keyword>
<dbReference type="EMBL" id="HBGK01014072">
    <property type="protein sequence ID" value="CAD9278359.1"/>
    <property type="molecule type" value="Transcribed_RNA"/>
</dbReference>
<proteinExistence type="predicted"/>
<dbReference type="PANTHER" id="PTHR35519">
    <property type="entry name" value="MEMBRANE PROTEINS"/>
    <property type="match status" value="1"/>
</dbReference>
<keyword evidence="2" id="KW-0472">Membrane</keyword>
<protein>
    <recommendedName>
        <fullName evidence="4">DUF4112 domain-containing protein</fullName>
    </recommendedName>
</protein>
<sequence>MGCFGEREKPEMTSDQKLILAEMERIALFMDSNFITVCGYGFGADSVIGLIPGVGDIGTTGVSLWIFIRIVFAFDKRLWRRKWCTMLMNIGIDFMFGMIPLAGDIFDVFWKSNIKNINILRKHYGMEPLEEAQASDEEEEEDEEAGKKNKSRWSKK</sequence>
<feature type="region of interest" description="Disordered" evidence="1">
    <location>
        <begin position="131"/>
        <end position="156"/>
    </location>
</feature>
<feature type="transmembrane region" description="Helical" evidence="2">
    <location>
        <begin position="57"/>
        <end position="74"/>
    </location>
</feature>
<evidence type="ECO:0008006" key="4">
    <source>
        <dbReference type="Google" id="ProtNLM"/>
    </source>
</evidence>
<evidence type="ECO:0000256" key="2">
    <source>
        <dbReference type="SAM" id="Phobius"/>
    </source>
</evidence>
<dbReference type="InterPro" id="IPR025187">
    <property type="entry name" value="DUF4112"/>
</dbReference>
<reference evidence="3" key="1">
    <citation type="submission" date="2021-01" db="EMBL/GenBank/DDBJ databases">
        <authorList>
            <person name="Corre E."/>
            <person name="Pelletier E."/>
            <person name="Niang G."/>
            <person name="Scheremetjew M."/>
            <person name="Finn R."/>
            <person name="Kale V."/>
            <person name="Holt S."/>
            <person name="Cochrane G."/>
            <person name="Meng A."/>
            <person name="Brown T."/>
            <person name="Cohen L."/>
        </authorList>
    </citation>
    <scope>NUCLEOTIDE SEQUENCE</scope>
    <source>
        <strain evidence="3">CCMP 410</strain>
    </source>
</reference>
<dbReference type="PANTHER" id="PTHR35519:SF2">
    <property type="entry name" value="PH DOMAIN PROTEIN"/>
    <property type="match status" value="1"/>
</dbReference>
<keyword evidence="2" id="KW-0812">Transmembrane</keyword>
<organism evidence="3">
    <name type="scientific">Grammatophora oceanica</name>
    <dbReference type="NCBI Taxonomy" id="210454"/>
    <lineage>
        <taxon>Eukaryota</taxon>
        <taxon>Sar</taxon>
        <taxon>Stramenopiles</taxon>
        <taxon>Ochrophyta</taxon>
        <taxon>Bacillariophyta</taxon>
        <taxon>Fragilariophyceae</taxon>
        <taxon>Fragilariophycidae</taxon>
        <taxon>Rhabdonematales</taxon>
        <taxon>Grammatophoraceae</taxon>
        <taxon>Grammatophora</taxon>
    </lineage>
</organism>
<gene>
    <name evidence="3" type="ORF">GOCE00092_LOCUS7268</name>
</gene>
<accession>A0A7S1UU24</accession>